<name>R4XEW8_TAPDE</name>
<gene>
    <name evidence="3" type="ORF">TAPDE_001798</name>
</gene>
<organism evidence="3 4">
    <name type="scientific">Taphrina deformans (strain PYCC 5710 / ATCC 11124 / CBS 356.35 / IMI 108563 / JCM 9778 / NBRC 8474)</name>
    <name type="common">Peach leaf curl fungus</name>
    <name type="synonym">Lalaria deformans</name>
    <dbReference type="NCBI Taxonomy" id="1097556"/>
    <lineage>
        <taxon>Eukaryota</taxon>
        <taxon>Fungi</taxon>
        <taxon>Dikarya</taxon>
        <taxon>Ascomycota</taxon>
        <taxon>Taphrinomycotina</taxon>
        <taxon>Taphrinomycetes</taxon>
        <taxon>Taphrinales</taxon>
        <taxon>Taphrinaceae</taxon>
        <taxon>Taphrina</taxon>
    </lineage>
</organism>
<evidence type="ECO:0000313" key="4">
    <source>
        <dbReference type="Proteomes" id="UP000013776"/>
    </source>
</evidence>
<dbReference type="EMBL" id="CAHR02000062">
    <property type="protein sequence ID" value="CCG81912.1"/>
    <property type="molecule type" value="Genomic_DNA"/>
</dbReference>
<evidence type="ECO:0000256" key="2">
    <source>
        <dbReference type="SAM" id="MobiDB-lite"/>
    </source>
</evidence>
<evidence type="ECO:0000256" key="1">
    <source>
        <dbReference type="SAM" id="Coils"/>
    </source>
</evidence>
<feature type="region of interest" description="Disordered" evidence="2">
    <location>
        <begin position="25"/>
        <end position="54"/>
    </location>
</feature>
<feature type="coiled-coil region" evidence="1">
    <location>
        <begin position="69"/>
        <end position="103"/>
    </location>
</feature>
<evidence type="ECO:0000313" key="3">
    <source>
        <dbReference type="EMBL" id="CCG81912.1"/>
    </source>
</evidence>
<protein>
    <submittedName>
        <fullName evidence="3">Uncharacterized protein</fullName>
    </submittedName>
</protein>
<keyword evidence="1" id="KW-0175">Coiled coil</keyword>
<dbReference type="VEuPathDB" id="FungiDB:TAPDE_001798"/>
<reference evidence="3 4" key="1">
    <citation type="journal article" date="2013" name="MBio">
        <title>Genome sequencing of the plant pathogen Taphrina deformans, the causal agent of peach leaf curl.</title>
        <authorList>
            <person name="Cisse O.H."/>
            <person name="Almeida J.M.G.C.F."/>
            <person name="Fonseca A."/>
            <person name="Kumar A.A."/>
            <person name="Salojaervi J."/>
            <person name="Overmyer K."/>
            <person name="Hauser P.M."/>
            <person name="Pagni M."/>
        </authorList>
    </citation>
    <scope>NUCLEOTIDE SEQUENCE [LARGE SCALE GENOMIC DNA]</scope>
    <source>
        <strain evidence="4">PYCC 5710 / ATCC 11124 / CBS 356.35 / IMI 108563 / JCM 9778 / NBRC 8474</strain>
    </source>
</reference>
<dbReference type="Proteomes" id="UP000013776">
    <property type="component" value="Unassembled WGS sequence"/>
</dbReference>
<sequence>MSPERLKVCIGDVNRADYKGRLILFQPDSPRRPSPERHNVPVRHRPASPHKNPGLDAISHDQSQQLLDLATKERALQDLRERKKELEVQIMHAESDVASAKKLLAMSNNPSRILTNNSNAKNINPRNILQKEKEMETLQHLAEGVSAIWKDVVQATIGEHATT</sequence>
<comment type="caution">
    <text evidence="3">The sequence shown here is derived from an EMBL/GenBank/DDBJ whole genome shotgun (WGS) entry which is preliminary data.</text>
</comment>
<keyword evidence="4" id="KW-1185">Reference proteome</keyword>
<feature type="compositionally biased region" description="Basic and acidic residues" evidence="2">
    <location>
        <begin position="29"/>
        <end position="39"/>
    </location>
</feature>
<accession>R4XEW8</accession>
<dbReference type="AlphaFoldDB" id="R4XEW8"/>
<proteinExistence type="predicted"/>